<sequence>AAQAGLVPGPRTLARLAAECPPLPEPWPAPALDALVSLLGAGPGIVPVWDALEAAGLVVRWFPEWERIRYRATRTPVHRHTVDRHLVETALVASRLTRRVTRPDLLLLAALVHDLGKGVPGDHSAAGEPIAVALGRRLGLSEDDAATLGRLVRHHLLLPETATRRDPDDPATLATVVDAVGTREFLELLACLTEADATAAGPVAWSPLRSRLVGDLVERTRQVLAGAAPPEPKRPTDELALLAELDCRRPPVGWDPTPTGRAITTSQPGAATAEPATAQPGAATPEGIPNAGSVAVRVGAPDGDAAGLSTVTVLAPRGPRVLGVVAGVLALHRLDVRSASASTAGDAVVLVWRVVARRGGGPDAVRLREDVTRALGGSLDLGERLAARAAEWRGRVIAHARPRVELLREVSADATVLEVRAHDEAGLLHRLATALSGPGVVIRSAVVETLGSEAIDVFYLVDDAGAPLSQAAEDVVVAAARAALDGDADDAS</sequence>
<organism evidence="10 11">
    <name type="scientific">Jiangella rhizosphaerae</name>
    <dbReference type="NCBI Taxonomy" id="2293569"/>
    <lineage>
        <taxon>Bacteria</taxon>
        <taxon>Bacillati</taxon>
        <taxon>Actinomycetota</taxon>
        <taxon>Actinomycetes</taxon>
        <taxon>Jiangellales</taxon>
        <taxon>Jiangellaceae</taxon>
        <taxon>Jiangella</taxon>
    </lineage>
</organism>
<dbReference type="InterPro" id="IPR045865">
    <property type="entry name" value="ACT-like_dom_sf"/>
</dbReference>
<dbReference type="PANTHER" id="PTHR47320:SF1">
    <property type="entry name" value="BIFUNCTIONAL URIDYLYLTRANSFERASE_URIDYLYL-REMOVING ENZYME"/>
    <property type="match status" value="1"/>
</dbReference>
<protein>
    <submittedName>
        <fullName evidence="10">HD domain-containing protein</fullName>
    </submittedName>
</protein>
<dbReference type="PROSITE" id="PS51831">
    <property type="entry name" value="HD"/>
    <property type="match status" value="1"/>
</dbReference>
<dbReference type="PANTHER" id="PTHR47320">
    <property type="entry name" value="BIFUNCTIONAL URIDYLYLTRANSFERASE/URIDYLYL-REMOVING ENZYME"/>
    <property type="match status" value="1"/>
</dbReference>
<proteinExistence type="predicted"/>
<evidence type="ECO:0000256" key="7">
    <source>
        <dbReference type="SAM" id="MobiDB-lite"/>
    </source>
</evidence>
<dbReference type="EMBL" id="QUAL01000165">
    <property type="protein sequence ID" value="RIQ20554.1"/>
    <property type="molecule type" value="Genomic_DNA"/>
</dbReference>
<dbReference type="PROSITE" id="PS51671">
    <property type="entry name" value="ACT"/>
    <property type="match status" value="1"/>
</dbReference>
<feature type="domain" description="HD" evidence="9">
    <location>
        <begin position="82"/>
        <end position="180"/>
    </location>
</feature>
<dbReference type="Pfam" id="PF01966">
    <property type="entry name" value="HD"/>
    <property type="match status" value="1"/>
</dbReference>
<evidence type="ECO:0000256" key="1">
    <source>
        <dbReference type="ARBA" id="ARBA00022679"/>
    </source>
</evidence>
<evidence type="ECO:0000259" key="9">
    <source>
        <dbReference type="PROSITE" id="PS51831"/>
    </source>
</evidence>
<keyword evidence="1" id="KW-0808">Transferase</keyword>
<gene>
    <name evidence="10" type="ORF">DY240_17345</name>
</gene>
<keyword evidence="11" id="KW-1185">Reference proteome</keyword>
<evidence type="ECO:0000256" key="2">
    <source>
        <dbReference type="ARBA" id="ARBA00022695"/>
    </source>
</evidence>
<dbReference type="InterPro" id="IPR010043">
    <property type="entry name" value="UTase/UR"/>
</dbReference>
<feature type="domain" description="ACT" evidence="8">
    <location>
        <begin position="416"/>
        <end position="492"/>
    </location>
</feature>
<evidence type="ECO:0000256" key="6">
    <source>
        <dbReference type="ARBA" id="ARBA00023268"/>
    </source>
</evidence>
<dbReference type="GO" id="GO:0016787">
    <property type="term" value="F:hydrolase activity"/>
    <property type="evidence" value="ECO:0007669"/>
    <property type="project" value="UniProtKB-KW"/>
</dbReference>
<accession>A0A418KNC9</accession>
<evidence type="ECO:0000259" key="8">
    <source>
        <dbReference type="PROSITE" id="PS51671"/>
    </source>
</evidence>
<evidence type="ECO:0000256" key="4">
    <source>
        <dbReference type="ARBA" id="ARBA00022801"/>
    </source>
</evidence>
<evidence type="ECO:0000313" key="10">
    <source>
        <dbReference type="EMBL" id="RIQ20554.1"/>
    </source>
</evidence>
<feature type="non-terminal residue" evidence="10">
    <location>
        <position position="1"/>
    </location>
</feature>
<name>A0A418KNC9_9ACTN</name>
<dbReference type="InterPro" id="IPR002912">
    <property type="entry name" value="ACT_dom"/>
</dbReference>
<evidence type="ECO:0000256" key="3">
    <source>
        <dbReference type="ARBA" id="ARBA00022737"/>
    </source>
</evidence>
<dbReference type="InterPro" id="IPR006674">
    <property type="entry name" value="HD_domain"/>
</dbReference>
<keyword evidence="6" id="KW-0511">Multifunctional enzyme</keyword>
<dbReference type="SUPFAM" id="SSF55021">
    <property type="entry name" value="ACT-like"/>
    <property type="match status" value="1"/>
</dbReference>
<comment type="caution">
    <text evidence="10">The sequence shown here is derived from an EMBL/GenBank/DDBJ whole genome shotgun (WGS) entry which is preliminary data.</text>
</comment>
<feature type="region of interest" description="Disordered" evidence="7">
    <location>
        <begin position="250"/>
        <end position="289"/>
    </location>
</feature>
<dbReference type="RefSeq" id="WP_119661107.1">
    <property type="nucleotide sequence ID" value="NZ_QUAL01000165.1"/>
</dbReference>
<keyword evidence="5" id="KW-0460">Magnesium</keyword>
<reference evidence="10 11" key="1">
    <citation type="submission" date="2018-09" db="EMBL/GenBank/DDBJ databases">
        <title>Isolation, diversity and antifungal activity of actinobacteria from wheat.</title>
        <authorList>
            <person name="Han C."/>
        </authorList>
    </citation>
    <scope>NUCLEOTIDE SEQUENCE [LARGE SCALE GENOMIC DNA]</scope>
    <source>
        <strain evidence="10 11">NEAU-YY265</strain>
    </source>
</reference>
<dbReference type="SMART" id="SM00471">
    <property type="entry name" value="HDc"/>
    <property type="match status" value="1"/>
</dbReference>
<dbReference type="AlphaFoldDB" id="A0A418KNC9"/>
<dbReference type="Proteomes" id="UP000284057">
    <property type="component" value="Unassembled WGS sequence"/>
</dbReference>
<keyword evidence="3" id="KW-0677">Repeat</keyword>
<dbReference type="Gene3D" id="1.10.3090.10">
    <property type="entry name" value="cca-adding enzyme, domain 2"/>
    <property type="match status" value="1"/>
</dbReference>
<evidence type="ECO:0000256" key="5">
    <source>
        <dbReference type="ARBA" id="ARBA00022842"/>
    </source>
</evidence>
<dbReference type="GO" id="GO:0008773">
    <property type="term" value="F:[protein-PII] uridylyltransferase activity"/>
    <property type="evidence" value="ECO:0007669"/>
    <property type="project" value="InterPro"/>
</dbReference>
<evidence type="ECO:0000313" key="11">
    <source>
        <dbReference type="Proteomes" id="UP000284057"/>
    </source>
</evidence>
<dbReference type="SUPFAM" id="SSF109604">
    <property type="entry name" value="HD-domain/PDEase-like"/>
    <property type="match status" value="1"/>
</dbReference>
<keyword evidence="2" id="KW-0548">Nucleotidyltransferase</keyword>
<keyword evidence="4" id="KW-0378">Hydrolase</keyword>
<dbReference type="InterPro" id="IPR003607">
    <property type="entry name" value="HD/PDEase_dom"/>
</dbReference>